<dbReference type="InterPro" id="IPR029026">
    <property type="entry name" value="tRNA_m1G_MTases_N"/>
</dbReference>
<evidence type="ECO:0000313" key="5">
    <source>
        <dbReference type="Proteomes" id="UP000002899"/>
    </source>
</evidence>
<reference evidence="4 5" key="1">
    <citation type="journal article" date="2012" name="Nucleic Acids Res.">
        <title>Sequencing of the smallest Apicomplexan genome from the human pathogen Babesia microti.</title>
        <authorList>
            <person name="Cornillot E."/>
            <person name="Hadj-Kaddour K."/>
            <person name="Dassouli A."/>
            <person name="Noel B."/>
            <person name="Ranwez V."/>
            <person name="Vacherie B."/>
            <person name="Augagneur Y."/>
            <person name="Bres V."/>
            <person name="Duclos A."/>
            <person name="Randazzo S."/>
            <person name="Carcy B."/>
            <person name="Debierre-Grockiego F."/>
            <person name="Delbecq S."/>
            <person name="Moubri-Menage K."/>
            <person name="Shams-Eldin H."/>
            <person name="Usmani-Brown S."/>
            <person name="Bringaud F."/>
            <person name="Wincker P."/>
            <person name="Vivares C.P."/>
            <person name="Schwarz R.T."/>
            <person name="Schetters T.P."/>
            <person name="Krause P.J."/>
            <person name="Gorenflot A."/>
            <person name="Berry V."/>
            <person name="Barbe V."/>
            <person name="Ben Mamoun C."/>
        </authorList>
    </citation>
    <scope>NUCLEOTIDE SEQUENCE [LARGE SCALE GENOMIC DNA]</scope>
    <source>
        <strain evidence="4 5">RI</strain>
    </source>
</reference>
<evidence type="ECO:0000256" key="1">
    <source>
        <dbReference type="ARBA" id="ARBA00022603"/>
    </source>
</evidence>
<dbReference type="OrthoDB" id="270651at2759"/>
<dbReference type="RefSeq" id="XP_021337999.1">
    <property type="nucleotide sequence ID" value="XM_021483030.1"/>
</dbReference>
<dbReference type="EMBL" id="FO082872">
    <property type="protein sequence ID" value="SJK85777.1"/>
    <property type="molecule type" value="Genomic_DNA"/>
</dbReference>
<evidence type="ECO:0000259" key="3">
    <source>
        <dbReference type="Pfam" id="PF00588"/>
    </source>
</evidence>
<gene>
    <name evidence="4" type="ORF">BMR1_02g00190</name>
</gene>
<dbReference type="InterPro" id="IPR051259">
    <property type="entry name" value="rRNA_Methyltransferase"/>
</dbReference>
<dbReference type="GO" id="GO:0003723">
    <property type="term" value="F:RNA binding"/>
    <property type="evidence" value="ECO:0007669"/>
    <property type="project" value="InterPro"/>
</dbReference>
<keyword evidence="2 4" id="KW-0808">Transferase</keyword>
<evidence type="ECO:0000313" key="4">
    <source>
        <dbReference type="EMBL" id="SJK85777.1"/>
    </source>
</evidence>
<dbReference type="InterPro" id="IPR029028">
    <property type="entry name" value="Alpha/beta_knot_MTases"/>
</dbReference>
<dbReference type="GO" id="GO:0008173">
    <property type="term" value="F:RNA methyltransferase activity"/>
    <property type="evidence" value="ECO:0007669"/>
    <property type="project" value="InterPro"/>
</dbReference>
<protein>
    <submittedName>
        <fullName evidence="4">23S rRNA methyltransferase</fullName>
        <ecNumber evidence="4">2.1.1.-</ecNumber>
    </submittedName>
</protein>
<dbReference type="PANTHER" id="PTHR43191">
    <property type="entry name" value="RRNA METHYLTRANSFERASE 3"/>
    <property type="match status" value="1"/>
</dbReference>
<reference evidence="4 5" key="2">
    <citation type="journal article" date="2013" name="PLoS ONE">
        <title>Whole genome mapping and re-organization of the nuclear and mitochondrial genomes of Babesia microti isolates.</title>
        <authorList>
            <person name="Cornillot E."/>
            <person name="Dassouli A."/>
            <person name="Garg A."/>
            <person name="Pachikara N."/>
            <person name="Randazzo S."/>
            <person name="Depoix D."/>
            <person name="Carcy B."/>
            <person name="Delbecq S."/>
            <person name="Frutos R."/>
            <person name="Silva J.C."/>
            <person name="Sutton R."/>
            <person name="Krause P.J."/>
            <person name="Mamoun C.B."/>
        </authorList>
    </citation>
    <scope>NUCLEOTIDE SEQUENCE [LARGE SCALE GENOMIC DNA]</scope>
    <source>
        <strain evidence="4 5">RI</strain>
    </source>
</reference>
<keyword evidence="1 4" id="KW-0489">Methyltransferase</keyword>
<organism evidence="4 5">
    <name type="scientific">Babesia microti (strain RI)</name>
    <dbReference type="NCBI Taxonomy" id="1133968"/>
    <lineage>
        <taxon>Eukaryota</taxon>
        <taxon>Sar</taxon>
        <taxon>Alveolata</taxon>
        <taxon>Apicomplexa</taxon>
        <taxon>Aconoidasida</taxon>
        <taxon>Piroplasmida</taxon>
        <taxon>Babesiidae</taxon>
        <taxon>Babesia</taxon>
    </lineage>
</organism>
<dbReference type="CDD" id="cd18095">
    <property type="entry name" value="SpoU-like_rRNA-MTase"/>
    <property type="match status" value="1"/>
</dbReference>
<dbReference type="SUPFAM" id="SSF75217">
    <property type="entry name" value="alpha/beta knot"/>
    <property type="match status" value="1"/>
</dbReference>
<dbReference type="PANTHER" id="PTHR43191:SF2">
    <property type="entry name" value="RRNA METHYLTRANSFERASE 3, MITOCHONDRIAL"/>
    <property type="match status" value="1"/>
</dbReference>
<reference evidence="4 5" key="3">
    <citation type="journal article" date="2016" name="Sci. Rep.">
        <title>Genome-wide diversity and gene expression profiling of Babesia microti isolates identify polymorphic genes that mediate host-pathogen interactions.</title>
        <authorList>
            <person name="Silva J.C."/>
            <person name="Cornillot E."/>
            <person name="McCracken C."/>
            <person name="Usmani-Brown S."/>
            <person name="Dwivedi A."/>
            <person name="Ifeonu O.O."/>
            <person name="Crabtree J."/>
            <person name="Gotia H.T."/>
            <person name="Virji A.Z."/>
            <person name="Reynes C."/>
            <person name="Colinge J."/>
            <person name="Kumar V."/>
            <person name="Lawres L."/>
            <person name="Pazzi J.E."/>
            <person name="Pablo J.V."/>
            <person name="Hung C."/>
            <person name="Brancato J."/>
            <person name="Kumari P."/>
            <person name="Orvis J."/>
            <person name="Tretina K."/>
            <person name="Chibucos M."/>
            <person name="Ott S."/>
            <person name="Sadzewicz L."/>
            <person name="Sengamalay N."/>
            <person name="Shetty A.C."/>
            <person name="Su Q."/>
            <person name="Tallon L."/>
            <person name="Fraser C.M."/>
            <person name="Frutos R."/>
            <person name="Molina D.M."/>
            <person name="Krause P.J."/>
            <person name="Ben Mamoun C."/>
        </authorList>
    </citation>
    <scope>NUCLEOTIDE SEQUENCE [LARGE SCALE GENOMIC DNA]</scope>
    <source>
        <strain evidence="4 5">RI</strain>
    </source>
</reference>
<dbReference type="Proteomes" id="UP000002899">
    <property type="component" value="Chromosome II"/>
</dbReference>
<dbReference type="EC" id="2.1.1.-" evidence="4"/>
<proteinExistence type="predicted"/>
<dbReference type="KEGG" id="bmic:BMR1_02g00190"/>
<dbReference type="Gene3D" id="3.40.1280.10">
    <property type="match status" value="1"/>
</dbReference>
<dbReference type="GeneID" id="24423828"/>
<dbReference type="GO" id="GO:0032259">
    <property type="term" value="P:methylation"/>
    <property type="evidence" value="ECO:0007669"/>
    <property type="project" value="UniProtKB-KW"/>
</dbReference>
<name>A0A1R4A9V2_BABMR</name>
<dbReference type="GO" id="GO:0006396">
    <property type="term" value="P:RNA processing"/>
    <property type="evidence" value="ECO:0007669"/>
    <property type="project" value="InterPro"/>
</dbReference>
<dbReference type="Pfam" id="PF00588">
    <property type="entry name" value="SpoU_methylase"/>
    <property type="match status" value="1"/>
</dbReference>
<sequence length="330" mass="37283">MKNGFPCLISKLSQHNQSYRHQSTFKGFPKWIDTYDLNIPELNNVNSSVSCKHDKKSPLRIIRWKRNSLDNSLPDRKVANYFFRLRINRTLSKSQNKCLISSSQAIVNILNYSSVNFGLIYSTNRQIIDYIQNSFSGRYGKVCLCNQNFIDRVYMHTTFALSRSDVAAEAHIPLETDFTHPKRILVLDGLSYAQNVGMLTRTAISLGFDGLFVLNNSAKQFDWKVTCITKGFQFAFPYRTGDALDLANFCKEKNLIPLVAHVEGVDLKDFTLNPECGFCLVMGSEGNGPSKQVLEFAQKITLPGYSLIDSLNVAIAGGILMHQLTQLIRN</sequence>
<keyword evidence="5" id="KW-1185">Reference proteome</keyword>
<dbReference type="InterPro" id="IPR001537">
    <property type="entry name" value="SpoU_MeTrfase"/>
</dbReference>
<dbReference type="AlphaFoldDB" id="A0A1R4A9V2"/>
<dbReference type="VEuPathDB" id="PiroplasmaDB:BMR1_02g00190"/>
<feature type="domain" description="tRNA/rRNA methyltransferase SpoU type" evidence="3">
    <location>
        <begin position="184"/>
        <end position="322"/>
    </location>
</feature>
<evidence type="ECO:0000256" key="2">
    <source>
        <dbReference type="ARBA" id="ARBA00022679"/>
    </source>
</evidence>
<accession>A0A1R4A9V2</accession>